<evidence type="ECO:0000313" key="2">
    <source>
        <dbReference type="Proteomes" id="UP000053558"/>
    </source>
</evidence>
<dbReference type="EMBL" id="JH711587">
    <property type="protein sequence ID" value="EIW76043.1"/>
    <property type="molecule type" value="Genomic_DNA"/>
</dbReference>
<comment type="caution">
    <text evidence="1">The sequence shown here is derived from an EMBL/GenBank/DDBJ whole genome shotgun (WGS) entry which is preliminary data.</text>
</comment>
<name>A0A5M3MA91_CONPW</name>
<protein>
    <submittedName>
        <fullName evidence="1">Uncharacterized protein</fullName>
    </submittedName>
</protein>
<dbReference type="RefSeq" id="XP_007774024.1">
    <property type="nucleotide sequence ID" value="XM_007775834.1"/>
</dbReference>
<accession>A0A5M3MA91</accession>
<gene>
    <name evidence="1" type="ORF">CONPUDRAFT_77056</name>
</gene>
<proteinExistence type="predicted"/>
<evidence type="ECO:0000313" key="1">
    <source>
        <dbReference type="EMBL" id="EIW76043.1"/>
    </source>
</evidence>
<dbReference type="Proteomes" id="UP000053558">
    <property type="component" value="Unassembled WGS sequence"/>
</dbReference>
<reference evidence="2" key="1">
    <citation type="journal article" date="2012" name="Science">
        <title>The Paleozoic origin of enzymatic lignin decomposition reconstructed from 31 fungal genomes.</title>
        <authorList>
            <person name="Floudas D."/>
            <person name="Binder M."/>
            <person name="Riley R."/>
            <person name="Barry K."/>
            <person name="Blanchette R.A."/>
            <person name="Henrissat B."/>
            <person name="Martinez A.T."/>
            <person name="Otillar R."/>
            <person name="Spatafora J.W."/>
            <person name="Yadav J.S."/>
            <person name="Aerts A."/>
            <person name="Benoit I."/>
            <person name="Boyd A."/>
            <person name="Carlson A."/>
            <person name="Copeland A."/>
            <person name="Coutinho P.M."/>
            <person name="de Vries R.P."/>
            <person name="Ferreira P."/>
            <person name="Findley K."/>
            <person name="Foster B."/>
            <person name="Gaskell J."/>
            <person name="Glotzer D."/>
            <person name="Gorecki P."/>
            <person name="Heitman J."/>
            <person name="Hesse C."/>
            <person name="Hori C."/>
            <person name="Igarashi K."/>
            <person name="Jurgens J.A."/>
            <person name="Kallen N."/>
            <person name="Kersten P."/>
            <person name="Kohler A."/>
            <person name="Kuees U."/>
            <person name="Kumar T.K.A."/>
            <person name="Kuo A."/>
            <person name="LaButti K."/>
            <person name="Larrondo L.F."/>
            <person name="Lindquist E."/>
            <person name="Ling A."/>
            <person name="Lombard V."/>
            <person name="Lucas S."/>
            <person name="Lundell T."/>
            <person name="Martin R."/>
            <person name="McLaughlin D.J."/>
            <person name="Morgenstern I."/>
            <person name="Morin E."/>
            <person name="Murat C."/>
            <person name="Nagy L.G."/>
            <person name="Nolan M."/>
            <person name="Ohm R.A."/>
            <person name="Patyshakuliyeva A."/>
            <person name="Rokas A."/>
            <person name="Ruiz-Duenas F.J."/>
            <person name="Sabat G."/>
            <person name="Salamov A."/>
            <person name="Samejima M."/>
            <person name="Schmutz J."/>
            <person name="Slot J.C."/>
            <person name="St John F."/>
            <person name="Stenlid J."/>
            <person name="Sun H."/>
            <person name="Sun S."/>
            <person name="Syed K."/>
            <person name="Tsang A."/>
            <person name="Wiebenga A."/>
            <person name="Young D."/>
            <person name="Pisabarro A."/>
            <person name="Eastwood D.C."/>
            <person name="Martin F."/>
            <person name="Cullen D."/>
            <person name="Grigoriev I.V."/>
            <person name="Hibbett D.S."/>
        </authorList>
    </citation>
    <scope>NUCLEOTIDE SEQUENCE [LARGE SCALE GENOMIC DNA]</scope>
    <source>
        <strain evidence="2">RWD-64-598 SS2</strain>
    </source>
</reference>
<dbReference type="AlphaFoldDB" id="A0A5M3MA91"/>
<dbReference type="GeneID" id="19209564"/>
<organism evidence="1 2">
    <name type="scientific">Coniophora puteana (strain RWD-64-598)</name>
    <name type="common">Brown rot fungus</name>
    <dbReference type="NCBI Taxonomy" id="741705"/>
    <lineage>
        <taxon>Eukaryota</taxon>
        <taxon>Fungi</taxon>
        <taxon>Dikarya</taxon>
        <taxon>Basidiomycota</taxon>
        <taxon>Agaricomycotina</taxon>
        <taxon>Agaricomycetes</taxon>
        <taxon>Agaricomycetidae</taxon>
        <taxon>Boletales</taxon>
        <taxon>Coniophorineae</taxon>
        <taxon>Coniophoraceae</taxon>
        <taxon>Coniophora</taxon>
    </lineage>
</organism>
<keyword evidence="2" id="KW-1185">Reference proteome</keyword>
<dbReference type="KEGG" id="cput:CONPUDRAFT_77056"/>
<sequence length="289" mass="30218">MPAGMVNEQQGLAREKSMAPVVEAGKQCGSERAPAAASKQPGSEKVMNVMLSELAKVSEAPGSETVTSVVLAAAEANDQCASKMATNMTLFGESAKASEVPGNGIMKNVMPWALAKLRVVHESKGVMHGVLAEVNNQCGSERVTNMAPFGESAKASVVPGDGMAKNTTPQAPAKVSVVPGSKVAMSEVLVEANNQHGSKRAMNATLLAKVNEVRRSKGAMTAGLVEANEQHRSERAMNTTLSELVMVNKVSGHKAAMNVTLLANANKVCGSGLEMSWGHLSGWHTNKTR</sequence>